<feature type="transmembrane region" description="Helical" evidence="1">
    <location>
        <begin position="73"/>
        <end position="96"/>
    </location>
</feature>
<organism evidence="2 3">
    <name type="scientific">Geomicrobium halophilum</name>
    <dbReference type="NCBI Taxonomy" id="549000"/>
    <lineage>
        <taxon>Bacteria</taxon>
        <taxon>Bacillati</taxon>
        <taxon>Bacillota</taxon>
        <taxon>Bacilli</taxon>
        <taxon>Bacillales</taxon>
        <taxon>Geomicrobium</taxon>
    </lineage>
</organism>
<dbReference type="PIRSF" id="PIRSF030780">
    <property type="entry name" value="Md_memb_hyd_prd"/>
    <property type="match status" value="1"/>
</dbReference>
<keyword evidence="1" id="KW-0472">Membrane</keyword>
<dbReference type="RefSeq" id="WP_184403067.1">
    <property type="nucleotide sequence ID" value="NZ_JACHHJ010000001.1"/>
</dbReference>
<comment type="caution">
    <text evidence="2">The sequence shown here is derived from an EMBL/GenBank/DDBJ whole genome shotgun (WGS) entry which is preliminary data.</text>
</comment>
<dbReference type="EMBL" id="JACHHJ010000001">
    <property type="protein sequence ID" value="MBB6449153.1"/>
    <property type="molecule type" value="Genomic_DNA"/>
</dbReference>
<dbReference type="Pfam" id="PF04307">
    <property type="entry name" value="YdjM"/>
    <property type="match status" value="1"/>
</dbReference>
<protein>
    <submittedName>
        <fullName evidence="2">Inner membrane protein</fullName>
    </submittedName>
</protein>
<keyword evidence="3" id="KW-1185">Reference proteome</keyword>
<accession>A0A841PXG6</accession>
<gene>
    <name evidence="2" type="ORF">HNR44_001102</name>
</gene>
<dbReference type="AlphaFoldDB" id="A0A841PXG6"/>
<sequence>MKAGTHLVGALAAASASDMLAPGSLISNGGWGWETGVFFAASLIGGLLPDICHPQSKAGRRVPISSRIIRRIFGHRTFTHSLIFLILVAVLTGLIPGTAGEMFQSGVFIGMVSHYILDMLTSRGIKLFYPVDVTIRSPFHTRTGSWLGEGSVNLLCLVWISYYGLSVTGLS</sequence>
<evidence type="ECO:0000313" key="3">
    <source>
        <dbReference type="Proteomes" id="UP000568839"/>
    </source>
</evidence>
<reference evidence="2 3" key="1">
    <citation type="submission" date="2020-08" db="EMBL/GenBank/DDBJ databases">
        <title>Genomic Encyclopedia of Type Strains, Phase IV (KMG-IV): sequencing the most valuable type-strain genomes for metagenomic binning, comparative biology and taxonomic classification.</title>
        <authorList>
            <person name="Goeker M."/>
        </authorList>
    </citation>
    <scope>NUCLEOTIDE SEQUENCE [LARGE SCALE GENOMIC DNA]</scope>
    <source>
        <strain evidence="2 3">DSM 21769</strain>
    </source>
</reference>
<dbReference type="InterPro" id="IPR007404">
    <property type="entry name" value="YdjM-like"/>
</dbReference>
<evidence type="ECO:0000256" key="1">
    <source>
        <dbReference type="SAM" id="Phobius"/>
    </source>
</evidence>
<evidence type="ECO:0000313" key="2">
    <source>
        <dbReference type="EMBL" id="MBB6449153.1"/>
    </source>
</evidence>
<dbReference type="Proteomes" id="UP000568839">
    <property type="component" value="Unassembled WGS sequence"/>
</dbReference>
<keyword evidence="1" id="KW-0812">Transmembrane</keyword>
<dbReference type="PANTHER" id="PTHR35531:SF1">
    <property type="entry name" value="INNER MEMBRANE PROTEIN YBCI-RELATED"/>
    <property type="match status" value="1"/>
</dbReference>
<keyword evidence="1" id="KW-1133">Transmembrane helix</keyword>
<proteinExistence type="predicted"/>
<dbReference type="PANTHER" id="PTHR35531">
    <property type="entry name" value="INNER MEMBRANE PROTEIN YBCI-RELATED"/>
    <property type="match status" value="1"/>
</dbReference>
<dbReference type="InterPro" id="IPR016956">
    <property type="entry name" value="YdjM"/>
</dbReference>
<name>A0A841PXG6_9BACL</name>